<proteinExistence type="predicted"/>
<sequence length="68" mass="7685">MTRFHDLLATEIRDAARRAHAHELAGAHDLADWWRGRGQDLSSYLDGVRLRQTVPSPGQSPIRRRPAA</sequence>
<comment type="caution">
    <text evidence="1">The sequence shown here is derived from an EMBL/GenBank/DDBJ whole genome shotgun (WGS) entry which is preliminary data.</text>
</comment>
<name>A0A4Q4Z404_9ACTN</name>
<dbReference type="Proteomes" id="UP000295198">
    <property type="component" value="Unassembled WGS sequence"/>
</dbReference>
<reference evidence="1 2" key="1">
    <citation type="submission" date="2019-01" db="EMBL/GenBank/DDBJ databases">
        <title>Nocardioides guangzhouensis sp. nov., an actinobacterium isolated from soil.</title>
        <authorList>
            <person name="Fu Y."/>
            <person name="Cai Y."/>
            <person name="Lin Z."/>
            <person name="Chen P."/>
        </authorList>
    </citation>
    <scope>NUCLEOTIDE SEQUENCE [LARGE SCALE GENOMIC DNA]</scope>
    <source>
        <strain evidence="1 2">130</strain>
    </source>
</reference>
<dbReference type="RefSeq" id="WP_134720874.1">
    <property type="nucleotide sequence ID" value="NZ_SDKM01000063.1"/>
</dbReference>
<keyword evidence="2" id="KW-1185">Reference proteome</keyword>
<evidence type="ECO:0000313" key="1">
    <source>
        <dbReference type="EMBL" id="RYP81604.1"/>
    </source>
</evidence>
<accession>A0A4Q4Z404</accession>
<protein>
    <submittedName>
        <fullName evidence="1">Uncharacterized protein</fullName>
    </submittedName>
</protein>
<dbReference type="AlphaFoldDB" id="A0A4Q4Z404"/>
<organism evidence="1 2">
    <name type="scientific">Nocardioides guangzhouensis</name>
    <dbReference type="NCBI Taxonomy" id="2497878"/>
    <lineage>
        <taxon>Bacteria</taxon>
        <taxon>Bacillati</taxon>
        <taxon>Actinomycetota</taxon>
        <taxon>Actinomycetes</taxon>
        <taxon>Propionibacteriales</taxon>
        <taxon>Nocardioidaceae</taxon>
        <taxon>Nocardioides</taxon>
    </lineage>
</organism>
<gene>
    <name evidence="1" type="ORF">EKO23_23265</name>
</gene>
<dbReference type="OrthoDB" id="127311at2"/>
<dbReference type="EMBL" id="SDKM01000063">
    <property type="protein sequence ID" value="RYP81604.1"/>
    <property type="molecule type" value="Genomic_DNA"/>
</dbReference>
<evidence type="ECO:0000313" key="2">
    <source>
        <dbReference type="Proteomes" id="UP000295198"/>
    </source>
</evidence>